<sequence length="202" mass="23692">SQRDTTEFETLQKDQESLNDMMHLEQEMQARRDHCASITVDKAKLLEQISEEEETACMARAQFDIYRRKMVSHRQAVLRKMDHTDACKEEKTTLVEKLRKFKEELKEDLENPHGIKVQEIEALTVEIGELMENIAERRESLQKELESHVQLKQDIEGQTKRFNAIIKHLHCQISKAQPQPQWECTIFLVQKATSAKCLNIVF</sequence>
<protein>
    <recommendedName>
        <fullName evidence="4">Coiled-coil domain containing 122</fullName>
    </recommendedName>
</protein>
<accession>A0A3Q2YTH3</accession>
<dbReference type="Proteomes" id="UP000264820">
    <property type="component" value="Unplaced"/>
</dbReference>
<evidence type="ECO:0000256" key="1">
    <source>
        <dbReference type="SAM" id="Coils"/>
    </source>
</evidence>
<reference evidence="2" key="2">
    <citation type="submission" date="2025-09" db="UniProtKB">
        <authorList>
            <consortium name="Ensembl"/>
        </authorList>
    </citation>
    <scope>IDENTIFICATION</scope>
</reference>
<name>A0A3Q2YTH3_HIPCM</name>
<organism evidence="2 3">
    <name type="scientific">Hippocampus comes</name>
    <name type="common">Tiger tail seahorse</name>
    <dbReference type="NCBI Taxonomy" id="109280"/>
    <lineage>
        <taxon>Eukaryota</taxon>
        <taxon>Metazoa</taxon>
        <taxon>Chordata</taxon>
        <taxon>Craniata</taxon>
        <taxon>Vertebrata</taxon>
        <taxon>Euteleostomi</taxon>
        <taxon>Actinopterygii</taxon>
        <taxon>Neopterygii</taxon>
        <taxon>Teleostei</taxon>
        <taxon>Neoteleostei</taxon>
        <taxon>Acanthomorphata</taxon>
        <taxon>Syngnathiaria</taxon>
        <taxon>Syngnathiformes</taxon>
        <taxon>Syngnathoidei</taxon>
        <taxon>Syngnathidae</taxon>
        <taxon>Hippocampus</taxon>
    </lineage>
</organism>
<proteinExistence type="predicted"/>
<evidence type="ECO:0000313" key="2">
    <source>
        <dbReference type="Ensembl" id="ENSHCOP00000022057.1"/>
    </source>
</evidence>
<evidence type="ECO:0008006" key="4">
    <source>
        <dbReference type="Google" id="ProtNLM"/>
    </source>
</evidence>
<dbReference type="GeneTree" id="ENSGT00940000175375"/>
<dbReference type="STRING" id="109280.ENSHCOP00000022057"/>
<feature type="coiled-coil region" evidence="1">
    <location>
        <begin position="88"/>
        <end position="158"/>
    </location>
</feature>
<dbReference type="AlphaFoldDB" id="A0A3Q2YTH3"/>
<reference evidence="2" key="1">
    <citation type="submission" date="2025-08" db="UniProtKB">
        <authorList>
            <consortium name="Ensembl"/>
        </authorList>
    </citation>
    <scope>IDENTIFICATION</scope>
</reference>
<dbReference type="OMA" id="EFEIHAQ"/>
<evidence type="ECO:0000313" key="3">
    <source>
        <dbReference type="Proteomes" id="UP000264820"/>
    </source>
</evidence>
<keyword evidence="3" id="KW-1185">Reference proteome</keyword>
<keyword evidence="1" id="KW-0175">Coiled coil</keyword>
<dbReference type="Ensembl" id="ENSHCOT00000002040.1">
    <property type="protein sequence ID" value="ENSHCOP00000022057.1"/>
    <property type="gene ID" value="ENSHCOG00000009428.1"/>
</dbReference>